<dbReference type="InterPro" id="IPR009030">
    <property type="entry name" value="Growth_fac_rcpt_cys_sf"/>
</dbReference>
<evidence type="ECO:0000256" key="5">
    <source>
        <dbReference type="ARBA" id="ARBA00022737"/>
    </source>
</evidence>
<evidence type="ECO:0000256" key="6">
    <source>
        <dbReference type="ARBA" id="ARBA00022837"/>
    </source>
</evidence>
<dbReference type="PANTHER" id="PTHR24039:SF28">
    <property type="entry name" value="EGF-LIKE DOMAIN-CONTAINING PROTEIN"/>
    <property type="match status" value="1"/>
</dbReference>
<protein>
    <submittedName>
        <fullName evidence="13">Latent-transforming growth factor beta-binding protein 4</fullName>
    </submittedName>
</protein>
<reference evidence="13" key="1">
    <citation type="submission" date="2021-10" db="EMBL/GenBank/DDBJ databases">
        <title>Tropical sea cucumber genome reveals ecological adaptation and Cuvierian tubules defense mechanism.</title>
        <authorList>
            <person name="Chen T."/>
        </authorList>
    </citation>
    <scope>NUCLEOTIDE SEQUENCE</scope>
    <source>
        <strain evidence="13">Nanhai2018</strain>
        <tissue evidence="13">Muscle</tissue>
    </source>
</reference>
<dbReference type="PANTHER" id="PTHR24039">
    <property type="entry name" value="FIBRILLIN-RELATED"/>
    <property type="match status" value="1"/>
</dbReference>
<evidence type="ECO:0000256" key="1">
    <source>
        <dbReference type="ARBA" id="ARBA00004613"/>
    </source>
</evidence>
<evidence type="ECO:0000259" key="12">
    <source>
        <dbReference type="PROSITE" id="PS50041"/>
    </source>
</evidence>
<dbReference type="SUPFAM" id="SSF57184">
    <property type="entry name" value="Growth factor receptor domain"/>
    <property type="match status" value="1"/>
</dbReference>
<dbReference type="Pfam" id="PF07645">
    <property type="entry name" value="EGF_CA"/>
    <property type="match status" value="5"/>
</dbReference>
<feature type="disulfide bond" evidence="9">
    <location>
        <begin position="239"/>
        <end position="256"/>
    </location>
</feature>
<dbReference type="Gene3D" id="2.10.25.10">
    <property type="entry name" value="Laminin"/>
    <property type="match status" value="4"/>
</dbReference>
<dbReference type="CDD" id="cd00037">
    <property type="entry name" value="CLECT"/>
    <property type="match status" value="1"/>
</dbReference>
<dbReference type="CDD" id="cd00054">
    <property type="entry name" value="EGF_CA"/>
    <property type="match status" value="4"/>
</dbReference>
<evidence type="ECO:0000256" key="2">
    <source>
        <dbReference type="ARBA" id="ARBA00022525"/>
    </source>
</evidence>
<dbReference type="PROSITE" id="PS01187">
    <property type="entry name" value="EGF_CA"/>
    <property type="match status" value="2"/>
</dbReference>
<dbReference type="InterPro" id="IPR001881">
    <property type="entry name" value="EGF-like_Ca-bd_dom"/>
</dbReference>
<dbReference type="GO" id="GO:0005509">
    <property type="term" value="F:calcium ion binding"/>
    <property type="evidence" value="ECO:0007669"/>
    <property type="project" value="InterPro"/>
</dbReference>
<dbReference type="InterPro" id="IPR000152">
    <property type="entry name" value="EGF-type_Asp/Asn_hydroxyl_site"/>
</dbReference>
<evidence type="ECO:0000256" key="10">
    <source>
        <dbReference type="SAM" id="SignalP"/>
    </source>
</evidence>
<dbReference type="AlphaFoldDB" id="A0A9Q1H8K2"/>
<proteinExistence type="predicted"/>
<evidence type="ECO:0000256" key="7">
    <source>
        <dbReference type="ARBA" id="ARBA00023157"/>
    </source>
</evidence>
<dbReference type="FunFam" id="2.10.25.10:FF:000038">
    <property type="entry name" value="Fibrillin 2"/>
    <property type="match status" value="1"/>
</dbReference>
<keyword evidence="14" id="KW-1185">Reference proteome</keyword>
<sequence length="653" mass="71355">MAVGSFLMFFILSCVIPATRQQDCCPNDYSLHLVSETQAICIRRFTNPLTFNDALNSCEMTSGASLLKLYPYEDVQVVVDRSSVHWIGLRRDPMDSEFRWTSDGTRLTLAPWNQNSDPPEPTDFDCVRVNEDLTWSAVSCDSVLNYICQVDVNDEVASCLSTIGEARRPCAEGFVKIDQQCQDINECQELSSPCNDGDNNVTCFNTQGSYNCRCNPGFSRESPASLCTANMECTVDSDCTGNNEVCRMSYDNVLRCQCVSGYTGATCVDIDECDCTAEFAECINVCENEECQMMKCAGNNEVCANTDGSFTCDCANGFVRNDRNFCVDIDECEEGMCSGNRQICTNTIGSFQCVCDPGYELQNLVCIESCLGRCNVDTEDCLQLDLSCVCKNGYFGSSGNCQDIDECGDSATCTSVGSNMVCSNTPGSFVCQCAAGFQLVGDQCVDINECDEGTHNCGSSPNCINTDGSFMCSCTEDERLVNGNCVALRSFRVKIVATELNNTIPGDPLTSRTLFTDHFCRVILDNLERRLPGIPEDCSDISFVGRVTGYLRVRMASASLAASDIESLLEANVVMDITGDLRIRSDDTQTTITIVDPGSDIDVADFTTDPCNPSPCQNNAPCIQDSALIESNCLCRSRGSYTATAYYSYNSRN</sequence>
<dbReference type="InterPro" id="IPR016187">
    <property type="entry name" value="CTDL_fold"/>
</dbReference>
<feature type="domain" description="EGF-like" evidence="11">
    <location>
        <begin position="328"/>
        <end position="367"/>
    </location>
</feature>
<dbReference type="InterPro" id="IPR018097">
    <property type="entry name" value="EGF_Ca-bd_CS"/>
</dbReference>
<feature type="signal peptide" evidence="10">
    <location>
        <begin position="1"/>
        <end position="21"/>
    </location>
</feature>
<feature type="chain" id="PRO_5040157409" evidence="10">
    <location>
        <begin position="22"/>
        <end position="653"/>
    </location>
</feature>
<dbReference type="InterPro" id="IPR016186">
    <property type="entry name" value="C-type_lectin-like/link_sf"/>
</dbReference>
<evidence type="ECO:0000259" key="11">
    <source>
        <dbReference type="PROSITE" id="PS50026"/>
    </source>
</evidence>
<dbReference type="PROSITE" id="PS00010">
    <property type="entry name" value="ASX_HYDROXYL"/>
    <property type="match status" value="4"/>
</dbReference>
<dbReference type="Pfam" id="PF00059">
    <property type="entry name" value="Lectin_C"/>
    <property type="match status" value="1"/>
</dbReference>
<comment type="caution">
    <text evidence="13">The sequence shown here is derived from an EMBL/GenBank/DDBJ whole genome shotgun (WGS) entry which is preliminary data.</text>
</comment>
<dbReference type="PROSITE" id="PS00022">
    <property type="entry name" value="EGF_1"/>
    <property type="match status" value="1"/>
</dbReference>
<accession>A0A9Q1H8K2</accession>
<feature type="domain" description="EGF-like" evidence="11">
    <location>
        <begin position="403"/>
        <end position="445"/>
    </location>
</feature>
<comment type="caution">
    <text evidence="9">Lacks conserved residue(s) required for the propagation of feature annotation.</text>
</comment>
<evidence type="ECO:0000313" key="13">
    <source>
        <dbReference type="EMBL" id="KAJ8036570.1"/>
    </source>
</evidence>
<dbReference type="InterPro" id="IPR049883">
    <property type="entry name" value="NOTCH1_EGF-like"/>
</dbReference>
<keyword evidence="7 9" id="KW-1015">Disulfide bond</keyword>
<dbReference type="FunFam" id="2.10.25.10:FF:000014">
    <property type="entry name" value="Latent-transforming growth factor beta-binding protein 3"/>
    <property type="match status" value="1"/>
</dbReference>
<evidence type="ECO:0000313" key="14">
    <source>
        <dbReference type="Proteomes" id="UP001152320"/>
    </source>
</evidence>
<evidence type="ECO:0000256" key="3">
    <source>
        <dbReference type="ARBA" id="ARBA00022536"/>
    </source>
</evidence>
<dbReference type="PROSITE" id="PS50041">
    <property type="entry name" value="C_TYPE_LECTIN_2"/>
    <property type="match status" value="1"/>
</dbReference>
<feature type="disulfide bond" evidence="9">
    <location>
        <begin position="258"/>
        <end position="267"/>
    </location>
</feature>
<evidence type="ECO:0000256" key="4">
    <source>
        <dbReference type="ARBA" id="ARBA00022729"/>
    </source>
</evidence>
<comment type="subcellular location">
    <subcellularLocation>
        <location evidence="1">Secreted</location>
    </subcellularLocation>
</comment>
<evidence type="ECO:0000256" key="9">
    <source>
        <dbReference type="PROSITE-ProRule" id="PRU00076"/>
    </source>
</evidence>
<gene>
    <name evidence="13" type="ORF">HOLleu_20586</name>
</gene>
<evidence type="ECO:0000256" key="8">
    <source>
        <dbReference type="ARBA" id="ARBA00023180"/>
    </source>
</evidence>
<dbReference type="PROSITE" id="PS50026">
    <property type="entry name" value="EGF_3"/>
    <property type="match status" value="4"/>
</dbReference>
<dbReference type="PROSITE" id="PS01186">
    <property type="entry name" value="EGF_2"/>
    <property type="match status" value="4"/>
</dbReference>
<dbReference type="OrthoDB" id="4405280at2759"/>
<dbReference type="InterPro" id="IPR001304">
    <property type="entry name" value="C-type_lectin-like"/>
</dbReference>
<feature type="domain" description="C-type lectin" evidence="12">
    <location>
        <begin position="37"/>
        <end position="149"/>
    </location>
</feature>
<keyword evidence="2" id="KW-0964">Secreted</keyword>
<dbReference type="InterPro" id="IPR000742">
    <property type="entry name" value="EGF"/>
</dbReference>
<dbReference type="SUPFAM" id="SSF57196">
    <property type="entry name" value="EGF/Laminin"/>
    <property type="match status" value="3"/>
</dbReference>
<dbReference type="GO" id="GO:0005576">
    <property type="term" value="C:extracellular region"/>
    <property type="evidence" value="ECO:0007669"/>
    <property type="project" value="UniProtKB-SubCell"/>
</dbReference>
<dbReference type="SMART" id="SM00179">
    <property type="entry name" value="EGF_CA"/>
    <property type="match status" value="5"/>
</dbReference>
<dbReference type="SMART" id="SM00181">
    <property type="entry name" value="EGF"/>
    <property type="match status" value="7"/>
</dbReference>
<dbReference type="Gene3D" id="3.10.100.10">
    <property type="entry name" value="Mannose-Binding Protein A, subunit A"/>
    <property type="match status" value="1"/>
</dbReference>
<feature type="domain" description="EGF-like" evidence="11">
    <location>
        <begin position="229"/>
        <end position="268"/>
    </location>
</feature>
<organism evidence="13 14">
    <name type="scientific">Holothuria leucospilota</name>
    <name type="common">Black long sea cucumber</name>
    <name type="synonym">Mertensiothuria leucospilota</name>
    <dbReference type="NCBI Taxonomy" id="206669"/>
    <lineage>
        <taxon>Eukaryota</taxon>
        <taxon>Metazoa</taxon>
        <taxon>Echinodermata</taxon>
        <taxon>Eleutherozoa</taxon>
        <taxon>Echinozoa</taxon>
        <taxon>Holothuroidea</taxon>
        <taxon>Aspidochirotacea</taxon>
        <taxon>Aspidochirotida</taxon>
        <taxon>Holothuriidae</taxon>
        <taxon>Holothuria</taxon>
    </lineage>
</organism>
<dbReference type="SMART" id="SM00034">
    <property type="entry name" value="CLECT"/>
    <property type="match status" value="1"/>
</dbReference>
<dbReference type="EMBL" id="JAIZAY010000009">
    <property type="protein sequence ID" value="KAJ8036570.1"/>
    <property type="molecule type" value="Genomic_DNA"/>
</dbReference>
<keyword evidence="4 10" id="KW-0732">Signal</keyword>
<dbReference type="SUPFAM" id="SSF56436">
    <property type="entry name" value="C-type lectin-like"/>
    <property type="match status" value="1"/>
</dbReference>
<keyword evidence="3 9" id="KW-0245">EGF-like domain</keyword>
<name>A0A9Q1H8K2_HOLLE</name>
<keyword evidence="6" id="KW-0106">Calcium</keyword>
<dbReference type="Gene3D" id="2.90.20.10">
    <property type="entry name" value="Plasmodium vivax P25 domain"/>
    <property type="match status" value="1"/>
</dbReference>
<feature type="domain" description="EGF-like" evidence="11">
    <location>
        <begin position="183"/>
        <end position="224"/>
    </location>
</feature>
<keyword evidence="5" id="KW-0677">Repeat</keyword>
<keyword evidence="8" id="KW-0325">Glycoprotein</keyword>
<dbReference type="Proteomes" id="UP001152320">
    <property type="component" value="Chromosome 9"/>
</dbReference>